<keyword evidence="3" id="KW-1185">Reference proteome</keyword>
<dbReference type="AlphaFoldDB" id="A0A8J3XZ80"/>
<evidence type="ECO:0000313" key="3">
    <source>
        <dbReference type="Proteomes" id="UP000605992"/>
    </source>
</evidence>
<feature type="compositionally biased region" description="Basic and acidic residues" evidence="1">
    <location>
        <begin position="16"/>
        <end position="27"/>
    </location>
</feature>
<feature type="region of interest" description="Disordered" evidence="1">
    <location>
        <begin position="16"/>
        <end position="40"/>
    </location>
</feature>
<protein>
    <submittedName>
        <fullName evidence="2">Uncharacterized protein</fullName>
    </submittedName>
</protein>
<gene>
    <name evidence="2" type="ORF">Pth03_51520</name>
</gene>
<evidence type="ECO:0000313" key="2">
    <source>
        <dbReference type="EMBL" id="GII56763.1"/>
    </source>
</evidence>
<accession>A0A8J3XZ80</accession>
<evidence type="ECO:0000256" key="1">
    <source>
        <dbReference type="SAM" id="MobiDB-lite"/>
    </source>
</evidence>
<name>A0A8J3XZ80_9ACTN</name>
<comment type="caution">
    <text evidence="2">The sequence shown here is derived from an EMBL/GenBank/DDBJ whole genome shotgun (WGS) entry which is preliminary data.</text>
</comment>
<dbReference type="Proteomes" id="UP000605992">
    <property type="component" value="Unassembled WGS sequence"/>
</dbReference>
<sequence>MVAPGGVHHIKLPVSDVHKSLEWHDPDGVDVPTRTLQNRA</sequence>
<dbReference type="EMBL" id="BOOR01000038">
    <property type="protein sequence ID" value="GII56763.1"/>
    <property type="molecule type" value="Genomic_DNA"/>
</dbReference>
<proteinExistence type="predicted"/>
<organism evidence="2 3">
    <name type="scientific">Planotetraspora thailandica</name>
    <dbReference type="NCBI Taxonomy" id="487172"/>
    <lineage>
        <taxon>Bacteria</taxon>
        <taxon>Bacillati</taxon>
        <taxon>Actinomycetota</taxon>
        <taxon>Actinomycetes</taxon>
        <taxon>Streptosporangiales</taxon>
        <taxon>Streptosporangiaceae</taxon>
        <taxon>Planotetraspora</taxon>
    </lineage>
</organism>
<reference evidence="2" key="1">
    <citation type="submission" date="2021-01" db="EMBL/GenBank/DDBJ databases">
        <title>Whole genome shotgun sequence of Planotetraspora thailandica NBRC 104271.</title>
        <authorList>
            <person name="Komaki H."/>
            <person name="Tamura T."/>
        </authorList>
    </citation>
    <scope>NUCLEOTIDE SEQUENCE</scope>
    <source>
        <strain evidence="2">NBRC 104271</strain>
    </source>
</reference>